<dbReference type="AlphaFoldDB" id="A0AAV4RN81"/>
<dbReference type="Proteomes" id="UP001054837">
    <property type="component" value="Unassembled WGS sequence"/>
</dbReference>
<dbReference type="EMBL" id="BPLQ01006402">
    <property type="protein sequence ID" value="GIY22089.1"/>
    <property type="molecule type" value="Genomic_DNA"/>
</dbReference>
<gene>
    <name evidence="1" type="ORF">CDAR_222891</name>
</gene>
<keyword evidence="2" id="KW-1185">Reference proteome</keyword>
<accession>A0AAV4RN81</accession>
<evidence type="ECO:0000313" key="2">
    <source>
        <dbReference type="Proteomes" id="UP001054837"/>
    </source>
</evidence>
<sequence>MYQLWKEKSPRILGKATKSLSSSLLARNFKSRPIEAYLSFAAALNENLPRQTKTLKPRPVPQQLFVENQDFMAKTKSVMKELARIFNFLRGIVNIYSRLLDCSSLLEKIQVFMDLFEKSAE</sequence>
<comment type="caution">
    <text evidence="1">The sequence shown here is derived from an EMBL/GenBank/DDBJ whole genome shotgun (WGS) entry which is preliminary data.</text>
</comment>
<protein>
    <submittedName>
        <fullName evidence="1">Uncharacterized protein</fullName>
    </submittedName>
</protein>
<evidence type="ECO:0000313" key="1">
    <source>
        <dbReference type="EMBL" id="GIY22089.1"/>
    </source>
</evidence>
<organism evidence="1 2">
    <name type="scientific">Caerostris darwini</name>
    <dbReference type="NCBI Taxonomy" id="1538125"/>
    <lineage>
        <taxon>Eukaryota</taxon>
        <taxon>Metazoa</taxon>
        <taxon>Ecdysozoa</taxon>
        <taxon>Arthropoda</taxon>
        <taxon>Chelicerata</taxon>
        <taxon>Arachnida</taxon>
        <taxon>Araneae</taxon>
        <taxon>Araneomorphae</taxon>
        <taxon>Entelegynae</taxon>
        <taxon>Araneoidea</taxon>
        <taxon>Araneidae</taxon>
        <taxon>Caerostris</taxon>
    </lineage>
</organism>
<proteinExistence type="predicted"/>
<reference evidence="1 2" key="1">
    <citation type="submission" date="2021-06" db="EMBL/GenBank/DDBJ databases">
        <title>Caerostris darwini draft genome.</title>
        <authorList>
            <person name="Kono N."/>
            <person name="Arakawa K."/>
        </authorList>
    </citation>
    <scope>NUCLEOTIDE SEQUENCE [LARGE SCALE GENOMIC DNA]</scope>
</reference>
<name>A0AAV4RN81_9ARAC</name>